<feature type="compositionally biased region" description="Polar residues" evidence="1">
    <location>
        <begin position="582"/>
        <end position="598"/>
    </location>
</feature>
<evidence type="ECO:0000256" key="1">
    <source>
        <dbReference type="SAM" id="MobiDB-lite"/>
    </source>
</evidence>
<evidence type="ECO:0000313" key="3">
    <source>
        <dbReference type="Proteomes" id="UP001152747"/>
    </source>
</evidence>
<gene>
    <name evidence="2" type="ORF">CAMP_LOCUS14756</name>
</gene>
<feature type="region of interest" description="Disordered" evidence="1">
    <location>
        <begin position="559"/>
        <end position="629"/>
    </location>
</feature>
<sequence length="1232" mass="145826">MDDLLPQTGIYTAQGNLFYHEKPLKYTKEAKKRLAEFGIETNVRSQFTLEEHCLVLKNWKRYAESIGYPVENAPIYLNAGHRHGALKKDMEERYANNFYVELCRGLPHRSAFQVYKKALEILDPNILEDHKKWDDDEMLFKLLVNEFFFSKVQLEQDIKFEIIKLHEKKRTARHIAQELELKIRAVRSFLVKYNKINNSNKSVVQSLIWKTVIPKIISTEEFAEALKSKKLDQFARDLDFKHIAAKLFILPKIALRAWNEYISDIKQSFVELKKTNNEKYAVKVVMRGVVVDKLSRAKQRVIMACVCKLINRHTQIFDKNEFKKSEFKKMMKEKGIWGYRKPGQTLMWSLLHNTRQRLSTFNRFVFDKLAKGFPVRLKIHCLYWAMCRKTDWKDGRIYELLEDKEQIEVIQMNLTNTTMRFLQNDFTKKWLEEELKLTDLDVFELATEAFVIYSHYTYGDNFIFPSKLHGFVKSEVVKPLLCKENNNSEYLNPDDIEIEGFDGALEKKLKQKLTYREYMEDGEPCEIVVKQEIDDEFEVVETIRKREVNSDEIVLDEIEEASTSSRKRKRTKRSDSEDDNETLSSNEDSKPGASSISDRIQDNENLPKEDVKKKKRKKSKKSNLDEISNNNKDEMFTRRYYYPPVHLKELPEPKNDLKNEYGEIFYQYAPFELNENHMKLLNEFGIKINNSPKFTSNEDEILLENWTKIRKENALKDEHSLCFIGFRRPWICVQSFQYRLEKISQLEIWPKLCENLENRTAWIIQRRLSLLLDENYVIGNDEATEEQIELIRKIDVNVSRTDLEKFYYQSKIPLYFIANIEKWENPGNLFNYNNNIKSRNFELFKIVLKAAKISEIEFATILSKRSSRKIHKKVKINWEEVVRQTKTKRSEENMENDWNLLVEKLIEVYEENLMENEKKGEYSELTWFMCKKIVFASRSSLNNRLIFIRCLYKCVDIQATSLSEYKFVHTKKLREKLKSFGFSNLCQSKNISTWKIYQQLAIRLKALDEEIFELLDPKPCLKEKIMIFFESIIRQKSIRGITSDIYNSTYITNNVIFKVVEEYYKMRYSSTWNSEVFGRNLDISVKENREEEQNIRKRRKIEESPIMQRLKIRILSEEEKRNVQISPIFSNSQIDENQQNSTYDSAEETTFLDLSEIDTTVNTTTSLRPDETVIARGGNGVENFADSFFETSTQDEFSSRIIEIPKIVEVQPVKSPVIIPKNAANNWLDLLG</sequence>
<protein>
    <submittedName>
        <fullName evidence="2">Uncharacterized protein</fullName>
    </submittedName>
</protein>
<name>A0A9P1IW37_9PELO</name>
<evidence type="ECO:0000313" key="2">
    <source>
        <dbReference type="EMBL" id="CAI5452119.1"/>
    </source>
</evidence>
<comment type="caution">
    <text evidence="2">The sequence shown here is derived from an EMBL/GenBank/DDBJ whole genome shotgun (WGS) entry which is preliminary data.</text>
</comment>
<organism evidence="2 3">
    <name type="scientific">Caenorhabditis angaria</name>
    <dbReference type="NCBI Taxonomy" id="860376"/>
    <lineage>
        <taxon>Eukaryota</taxon>
        <taxon>Metazoa</taxon>
        <taxon>Ecdysozoa</taxon>
        <taxon>Nematoda</taxon>
        <taxon>Chromadorea</taxon>
        <taxon>Rhabditida</taxon>
        <taxon>Rhabditina</taxon>
        <taxon>Rhabditomorpha</taxon>
        <taxon>Rhabditoidea</taxon>
        <taxon>Rhabditidae</taxon>
        <taxon>Peloderinae</taxon>
        <taxon>Caenorhabditis</taxon>
    </lineage>
</organism>
<reference evidence="2" key="1">
    <citation type="submission" date="2022-11" db="EMBL/GenBank/DDBJ databases">
        <authorList>
            <person name="Kikuchi T."/>
        </authorList>
    </citation>
    <scope>NUCLEOTIDE SEQUENCE</scope>
    <source>
        <strain evidence="2">PS1010</strain>
    </source>
</reference>
<dbReference type="AlphaFoldDB" id="A0A9P1IW37"/>
<proteinExistence type="predicted"/>
<dbReference type="Proteomes" id="UP001152747">
    <property type="component" value="Unassembled WGS sequence"/>
</dbReference>
<dbReference type="EMBL" id="CANHGI010000005">
    <property type="protein sequence ID" value="CAI5452119.1"/>
    <property type="molecule type" value="Genomic_DNA"/>
</dbReference>
<accession>A0A9P1IW37</accession>
<dbReference type="OrthoDB" id="5872911at2759"/>
<keyword evidence="3" id="KW-1185">Reference proteome</keyword>
<feature type="compositionally biased region" description="Basic and acidic residues" evidence="1">
    <location>
        <begin position="599"/>
        <end position="612"/>
    </location>
</feature>